<keyword evidence="1" id="KW-0472">Membrane</keyword>
<dbReference type="EMBL" id="CP035945">
    <property type="protein sequence ID" value="QBE97895.1"/>
    <property type="molecule type" value="Genomic_DNA"/>
</dbReference>
<keyword evidence="1" id="KW-0812">Transmembrane</keyword>
<keyword evidence="1" id="KW-1133">Transmembrane helix</keyword>
<feature type="transmembrane region" description="Helical" evidence="1">
    <location>
        <begin position="113"/>
        <end position="134"/>
    </location>
</feature>
<feature type="transmembrane region" description="Helical" evidence="1">
    <location>
        <begin position="52"/>
        <end position="73"/>
    </location>
</feature>
<organism evidence="2 3">
    <name type="scientific">Blautia producta</name>
    <dbReference type="NCBI Taxonomy" id="33035"/>
    <lineage>
        <taxon>Bacteria</taxon>
        <taxon>Bacillati</taxon>
        <taxon>Bacillota</taxon>
        <taxon>Clostridia</taxon>
        <taxon>Lachnospirales</taxon>
        <taxon>Lachnospiraceae</taxon>
        <taxon>Blautia</taxon>
    </lineage>
</organism>
<dbReference type="RefSeq" id="WP_130181507.1">
    <property type="nucleotide sequence ID" value="NZ_CP035945.1"/>
</dbReference>
<dbReference type="KEGG" id="bpro:PMF13cell1_03458"/>
<proteinExistence type="predicted"/>
<evidence type="ECO:0000313" key="3">
    <source>
        <dbReference type="Proteomes" id="UP000289794"/>
    </source>
</evidence>
<dbReference type="Proteomes" id="UP000289794">
    <property type="component" value="Chromosome"/>
</dbReference>
<feature type="transmembrane region" description="Helical" evidence="1">
    <location>
        <begin position="12"/>
        <end position="32"/>
    </location>
</feature>
<dbReference type="AlphaFoldDB" id="A0A4P6M1D3"/>
<evidence type="ECO:0000256" key="1">
    <source>
        <dbReference type="SAM" id="Phobius"/>
    </source>
</evidence>
<name>A0A4P6M1D3_9FIRM</name>
<protein>
    <recommendedName>
        <fullName evidence="4">DUF3021 domain-containing protein</fullName>
    </recommendedName>
</protein>
<reference evidence="2 3" key="1">
    <citation type="submission" date="2019-01" db="EMBL/GenBank/DDBJ databases">
        <title>PMF-metabolizing Aryl O-demethylase.</title>
        <authorList>
            <person name="Kim M."/>
        </authorList>
    </citation>
    <scope>NUCLEOTIDE SEQUENCE [LARGE SCALE GENOMIC DNA]</scope>
    <source>
        <strain evidence="2 3">PMF1</strain>
    </source>
</reference>
<feature type="transmembrane region" description="Helical" evidence="1">
    <location>
        <begin position="88"/>
        <end position="107"/>
    </location>
</feature>
<accession>A0A4P6M1D3</accession>
<evidence type="ECO:0000313" key="2">
    <source>
        <dbReference type="EMBL" id="QBE97895.1"/>
    </source>
</evidence>
<evidence type="ECO:0008006" key="4">
    <source>
        <dbReference type="Google" id="ProtNLM"/>
    </source>
</evidence>
<sequence length="163" mass="19037">MEKNKTVFDFLGNMFCIYGITAAMLILFALAFGETAKEISGMFRLGKQGIPLEVMAEFLLTSFLVTCIQYLFFSEKIFKHMSGNRRTVYMLLSIFVITSAAIWKFRWFPVNMWEPWACFFLSFFVSVLVSIGVMRLKIKAEDRKLEEGLKRMKEKWKEEGKES</sequence>
<gene>
    <name evidence="2" type="ORF">PMF13cell1_03458</name>
</gene>